<dbReference type="Proteomes" id="UP001515500">
    <property type="component" value="Chromosome 3"/>
</dbReference>
<dbReference type="RefSeq" id="XP_039115571.1">
    <property type="nucleotide sequence ID" value="XM_039259637.1"/>
</dbReference>
<evidence type="ECO:0000256" key="2">
    <source>
        <dbReference type="SAM" id="MobiDB-lite"/>
    </source>
</evidence>
<evidence type="ECO:0000259" key="3">
    <source>
        <dbReference type="Pfam" id="PF03732"/>
    </source>
</evidence>
<keyword evidence="4" id="KW-1185">Reference proteome</keyword>
<dbReference type="CDD" id="cd00303">
    <property type="entry name" value="retropepsin_like"/>
    <property type="match status" value="1"/>
</dbReference>
<sequence>MAENTRMKELSAKMETVLAVLDQKEEKDRAKEERISLIEQSLASIARCMEALQIQAFQPSSSQSTHIPTEFPSGSDHQLVPTAHMRSVKMDFPRFNGSNALQWIYQAEQFFDYYDVSDAYRLKMASIHFDGPVVPWFQMLQKSGTITSWSVLAKAIESTYGPSLFACPRSSLFKLMQEGTVAEYYDTFTALANRVEGLSNDAMLDCFLSGLQTELQCEVIPWQPDSITKAFSLAKLFEEKHAIGDKGRKIKHGFYPNYSASVKKPVPQLTGNPTPLALPAPPGALPKPPVAASTSTASPPFRKMSYNEMQLRRAKGLCYNCDEIFTPQHKCANRRLLVLQWDDDIQVPEELQFEDDLVVANTLEQEFQSLSLHAMNRRMVSGTLRFTGYINGYSIQILLDGGSDDNFIQPRVAKFLQLPVLPTEAFKVFVGNGSFLQVEGVVENLPLRVQNHIIHLSVFLLPIVGADIIIGTSWLATLGPHIVDYNAMTLQFYLNDEFITLKGDTYFKPHKSSVHQLSRLYSTKSIAACFTLTRAPQLDSATAQSSASSAVSNTMTSTLQFSADMPVQLQNLLLQYQDVFQIPCGLPPYRNYNHKIPLFLGSHREG</sequence>
<evidence type="ECO:0000256" key="1">
    <source>
        <dbReference type="SAM" id="Coils"/>
    </source>
</evidence>
<dbReference type="InterPro" id="IPR032567">
    <property type="entry name" value="RTL1-rel"/>
</dbReference>
<dbReference type="AlphaFoldDB" id="A0AB40AKX6"/>
<protein>
    <submittedName>
        <fullName evidence="5">Uncharacterized protein LOC120251094</fullName>
    </submittedName>
</protein>
<proteinExistence type="predicted"/>
<dbReference type="SUPFAM" id="SSF50630">
    <property type="entry name" value="Acid proteases"/>
    <property type="match status" value="1"/>
</dbReference>
<dbReference type="InterPro" id="IPR021109">
    <property type="entry name" value="Peptidase_aspartic_dom_sf"/>
</dbReference>
<feature type="coiled-coil region" evidence="1">
    <location>
        <begin position="7"/>
        <end position="40"/>
    </location>
</feature>
<accession>A0AB40AKX6</accession>
<gene>
    <name evidence="5" type="primary">LOC120251094</name>
</gene>
<dbReference type="InterPro" id="IPR005162">
    <property type="entry name" value="Retrotrans_gag_dom"/>
</dbReference>
<dbReference type="Gene3D" id="2.40.70.10">
    <property type="entry name" value="Acid Proteases"/>
    <property type="match status" value="1"/>
</dbReference>
<name>A0AB40AKX6_DIOCR</name>
<evidence type="ECO:0000313" key="4">
    <source>
        <dbReference type="Proteomes" id="UP001515500"/>
    </source>
</evidence>
<dbReference type="GeneID" id="120251094"/>
<evidence type="ECO:0000313" key="5">
    <source>
        <dbReference type="RefSeq" id="XP_039115571.1"/>
    </source>
</evidence>
<reference evidence="5" key="1">
    <citation type="submission" date="2025-08" db="UniProtKB">
        <authorList>
            <consortium name="RefSeq"/>
        </authorList>
    </citation>
    <scope>IDENTIFICATION</scope>
</reference>
<dbReference type="Pfam" id="PF03732">
    <property type="entry name" value="Retrotrans_gag"/>
    <property type="match status" value="1"/>
</dbReference>
<feature type="domain" description="Retrotransposon gag" evidence="3">
    <location>
        <begin position="123"/>
        <end position="212"/>
    </location>
</feature>
<keyword evidence="1" id="KW-0175">Coiled coil</keyword>
<dbReference type="PANTHER" id="PTHR15503">
    <property type="entry name" value="LDOC1 RELATED"/>
    <property type="match status" value="1"/>
</dbReference>
<feature type="compositionally biased region" description="Pro residues" evidence="2">
    <location>
        <begin position="276"/>
        <end position="289"/>
    </location>
</feature>
<feature type="region of interest" description="Disordered" evidence="2">
    <location>
        <begin position="269"/>
        <end position="297"/>
    </location>
</feature>
<organism evidence="4 5">
    <name type="scientific">Dioscorea cayennensis subsp. rotundata</name>
    <name type="common">White Guinea yam</name>
    <name type="synonym">Dioscorea rotundata</name>
    <dbReference type="NCBI Taxonomy" id="55577"/>
    <lineage>
        <taxon>Eukaryota</taxon>
        <taxon>Viridiplantae</taxon>
        <taxon>Streptophyta</taxon>
        <taxon>Embryophyta</taxon>
        <taxon>Tracheophyta</taxon>
        <taxon>Spermatophyta</taxon>
        <taxon>Magnoliopsida</taxon>
        <taxon>Liliopsida</taxon>
        <taxon>Dioscoreales</taxon>
        <taxon>Dioscoreaceae</taxon>
        <taxon>Dioscorea</taxon>
    </lineage>
</organism>
<dbReference type="PANTHER" id="PTHR15503:SF22">
    <property type="entry name" value="TRANSPOSON TY3-I GAG POLYPROTEIN"/>
    <property type="match status" value="1"/>
</dbReference>